<dbReference type="InterPro" id="IPR000719">
    <property type="entry name" value="Prot_kinase_dom"/>
</dbReference>
<proteinExistence type="predicted"/>
<dbReference type="SUPFAM" id="SSF56112">
    <property type="entry name" value="Protein kinase-like (PK-like)"/>
    <property type="match status" value="1"/>
</dbReference>
<dbReference type="PROSITE" id="PS00108">
    <property type="entry name" value="PROTEIN_KINASE_ST"/>
    <property type="match status" value="1"/>
</dbReference>
<dbReference type="Pfam" id="PF00069">
    <property type="entry name" value="Pkinase"/>
    <property type="match status" value="1"/>
</dbReference>
<dbReference type="InterPro" id="IPR011009">
    <property type="entry name" value="Kinase-like_dom_sf"/>
</dbReference>
<dbReference type="Gramene" id="OMO82582">
    <property type="protein sequence ID" value="OMO82582"/>
    <property type="gene ID" value="CCACVL1_11879"/>
</dbReference>
<evidence type="ECO:0000256" key="1">
    <source>
        <dbReference type="SAM" id="MobiDB-lite"/>
    </source>
</evidence>
<dbReference type="PROSITE" id="PS50011">
    <property type="entry name" value="PROTEIN_KINASE_DOM"/>
    <property type="match status" value="1"/>
</dbReference>
<dbReference type="OrthoDB" id="25592at2759"/>
<dbReference type="EMBL" id="AWWV01009993">
    <property type="protein sequence ID" value="OMO82582.1"/>
    <property type="molecule type" value="Genomic_DNA"/>
</dbReference>
<gene>
    <name evidence="3" type="ORF">CCACVL1_11879</name>
</gene>
<dbReference type="Gene3D" id="1.10.510.10">
    <property type="entry name" value="Transferase(Phosphotransferase) domain 1"/>
    <property type="match status" value="1"/>
</dbReference>
<dbReference type="Proteomes" id="UP000188268">
    <property type="component" value="Unassembled WGS sequence"/>
</dbReference>
<dbReference type="GO" id="GO:0007165">
    <property type="term" value="P:signal transduction"/>
    <property type="evidence" value="ECO:0007669"/>
    <property type="project" value="TreeGrafter"/>
</dbReference>
<evidence type="ECO:0000259" key="2">
    <source>
        <dbReference type="PROSITE" id="PS50011"/>
    </source>
</evidence>
<dbReference type="SMART" id="SM00220">
    <property type="entry name" value="S_TKc"/>
    <property type="match status" value="1"/>
</dbReference>
<dbReference type="AlphaFoldDB" id="A0A1R3IJ17"/>
<dbReference type="InterPro" id="IPR008271">
    <property type="entry name" value="Ser/Thr_kinase_AS"/>
</dbReference>
<dbReference type="PANTHER" id="PTHR48011:SF51">
    <property type="entry name" value="PROTEIN KINASE SUPERFAMILY PROTEIN"/>
    <property type="match status" value="1"/>
</dbReference>
<comment type="caution">
    <text evidence="3">The sequence shown here is derived from an EMBL/GenBank/DDBJ whole genome shotgun (WGS) entry which is preliminary data.</text>
</comment>
<accession>A0A1R3IJ17</accession>
<dbReference type="STRING" id="210143.A0A1R3IJ17"/>
<dbReference type="PANTHER" id="PTHR48011">
    <property type="entry name" value="CCR4-NOT TRANSCRIPTIONAL COMPLEX SUBUNIT CAF120-RELATED"/>
    <property type="match status" value="1"/>
</dbReference>
<protein>
    <recommendedName>
        <fullName evidence="2">Protein kinase domain-containing protein</fullName>
    </recommendedName>
</protein>
<organism evidence="3 4">
    <name type="scientific">Corchorus capsularis</name>
    <name type="common">Jute</name>
    <dbReference type="NCBI Taxonomy" id="210143"/>
    <lineage>
        <taxon>Eukaryota</taxon>
        <taxon>Viridiplantae</taxon>
        <taxon>Streptophyta</taxon>
        <taxon>Embryophyta</taxon>
        <taxon>Tracheophyta</taxon>
        <taxon>Spermatophyta</taxon>
        <taxon>Magnoliopsida</taxon>
        <taxon>eudicotyledons</taxon>
        <taxon>Gunneridae</taxon>
        <taxon>Pentapetalae</taxon>
        <taxon>rosids</taxon>
        <taxon>malvids</taxon>
        <taxon>Malvales</taxon>
        <taxon>Malvaceae</taxon>
        <taxon>Grewioideae</taxon>
        <taxon>Apeibeae</taxon>
        <taxon>Corchorus</taxon>
    </lineage>
</organism>
<evidence type="ECO:0000313" key="3">
    <source>
        <dbReference type="EMBL" id="OMO82582.1"/>
    </source>
</evidence>
<reference evidence="3 4" key="1">
    <citation type="submission" date="2013-09" db="EMBL/GenBank/DDBJ databases">
        <title>Corchorus capsularis genome sequencing.</title>
        <authorList>
            <person name="Alam M."/>
            <person name="Haque M.S."/>
            <person name="Islam M.S."/>
            <person name="Emdad E.M."/>
            <person name="Islam M.M."/>
            <person name="Ahmed B."/>
            <person name="Halim A."/>
            <person name="Hossen Q.M.M."/>
            <person name="Hossain M.Z."/>
            <person name="Ahmed R."/>
            <person name="Khan M.M."/>
            <person name="Islam R."/>
            <person name="Rashid M.M."/>
            <person name="Khan S.A."/>
            <person name="Rahman M.S."/>
            <person name="Alam M."/>
        </authorList>
    </citation>
    <scope>NUCLEOTIDE SEQUENCE [LARGE SCALE GENOMIC DNA]</scope>
    <source>
        <strain evidence="4">cv. CVL-1</strain>
        <tissue evidence="3">Whole seedling</tissue>
    </source>
</reference>
<feature type="compositionally biased region" description="Polar residues" evidence="1">
    <location>
        <begin position="303"/>
        <end position="318"/>
    </location>
</feature>
<dbReference type="InterPro" id="IPR052751">
    <property type="entry name" value="Plant_MAPKKK"/>
</dbReference>
<evidence type="ECO:0000313" key="4">
    <source>
        <dbReference type="Proteomes" id="UP000188268"/>
    </source>
</evidence>
<dbReference type="OMA" id="IVTCFGH"/>
<keyword evidence="4" id="KW-1185">Reference proteome</keyword>
<sequence>MDFQFLGHRIRVLGKGSYGKVHLVKIISGGLLSGHLIAEKTSEEELAETLIVEKEILDQFHGSPYIIQCYGCSSSIDYEAIVFSLFLELASGGSLLELMEDYGGQIPEEHVKCYVEMVLKGLVEIHSKGYVHCDLKPENILVFHRGDCSDLPILKIADFGLAQVRGVKNMRKWDYGFCGTPTYMSPESIVGQIWGALDVWSLGCIVIEMITGRPAWGNYQGPEDMRDKLLRGQKPDMPENMSTWGKDFLKRCFGTGPNERWTARMLLEHPFLQVQPETILLPHEMSFTSTNSADDNEEKKPTLGTTKFSDSTSGNSVPTRKVQGDREEKATLMMESILEEEFSNEYDDELAEDIMFEALLRSRKMKIRPRHRMLLVYC</sequence>
<feature type="region of interest" description="Disordered" evidence="1">
    <location>
        <begin position="288"/>
        <end position="327"/>
    </location>
</feature>
<name>A0A1R3IJ17_COCAP</name>
<dbReference type="GO" id="GO:0004672">
    <property type="term" value="F:protein kinase activity"/>
    <property type="evidence" value="ECO:0007669"/>
    <property type="project" value="InterPro"/>
</dbReference>
<dbReference type="GO" id="GO:0005524">
    <property type="term" value="F:ATP binding"/>
    <property type="evidence" value="ECO:0007669"/>
    <property type="project" value="InterPro"/>
</dbReference>
<feature type="domain" description="Protein kinase" evidence="2">
    <location>
        <begin position="7"/>
        <end position="272"/>
    </location>
</feature>